<dbReference type="GO" id="GO:0046464">
    <property type="term" value="P:acylglycerol catabolic process"/>
    <property type="evidence" value="ECO:0007669"/>
    <property type="project" value="TreeGrafter"/>
</dbReference>
<organism evidence="2 3">
    <name type="scientific">Filobacillus milosensis</name>
    <dbReference type="NCBI Taxonomy" id="94137"/>
    <lineage>
        <taxon>Bacteria</taxon>
        <taxon>Bacillati</taxon>
        <taxon>Bacillota</taxon>
        <taxon>Bacilli</taxon>
        <taxon>Bacillales</taxon>
        <taxon>Bacillaceae</taxon>
        <taxon>Filobacillus</taxon>
    </lineage>
</organism>
<dbReference type="RefSeq" id="WP_134341534.1">
    <property type="nucleotide sequence ID" value="NZ_SOPW01000026.1"/>
</dbReference>
<comment type="caution">
    <text evidence="2">The sequence shown here is derived from an EMBL/GenBank/DDBJ whole genome shotgun (WGS) entry which is preliminary data.</text>
</comment>
<dbReference type="InterPro" id="IPR000073">
    <property type="entry name" value="AB_hydrolase_1"/>
</dbReference>
<dbReference type="Pfam" id="PF00561">
    <property type="entry name" value="Abhydrolase_1"/>
    <property type="match status" value="1"/>
</dbReference>
<evidence type="ECO:0000259" key="1">
    <source>
        <dbReference type="Pfam" id="PF00561"/>
    </source>
</evidence>
<reference evidence="2 3" key="1">
    <citation type="submission" date="2019-03" db="EMBL/GenBank/DDBJ databases">
        <authorList>
            <person name="He R.-H."/>
        </authorList>
    </citation>
    <scope>NUCLEOTIDE SEQUENCE [LARGE SCALE GENOMIC DNA]</scope>
    <source>
        <strain evidence="3">SH 714</strain>
    </source>
</reference>
<dbReference type="GO" id="GO:0047372">
    <property type="term" value="F:monoacylglycerol lipase activity"/>
    <property type="evidence" value="ECO:0007669"/>
    <property type="project" value="TreeGrafter"/>
</dbReference>
<dbReference type="EMBL" id="SOPW01000026">
    <property type="protein sequence ID" value="TFB13393.1"/>
    <property type="molecule type" value="Genomic_DNA"/>
</dbReference>
<sequence>MVEVQLTRVTLPNGETVAYREREGGDKVILLIHGNMTSSKHWDVLMDVLDSQYKLYAIDLPGFGESTYHNEIESIRDLSETVREFINELGVDVYALLGWSMGGAVSLQYCATYDQPCEKLLLLASGSTRGYPFFGTGADGMPDISNRLSSLEEVRRDAGKTLAVQGAYDRKDKGFLKMMWNHLIYTKQQPSPEHYDEYLDDMMTQQNLAEIYQALNIFNISHVHNGLTEGTGEVNNIDVPVLVMRGDNDLVVTESMTNEIMADLGDKATFKNLVDCGHSPLIDDLDQLKETIETFLEGRL</sequence>
<accession>A0A4Y8IBN4</accession>
<evidence type="ECO:0000313" key="3">
    <source>
        <dbReference type="Proteomes" id="UP000297975"/>
    </source>
</evidence>
<gene>
    <name evidence="2" type="ORF">E3U55_16255</name>
</gene>
<name>A0A4Y8IBN4_9BACI</name>
<dbReference type="Gene3D" id="3.40.50.1820">
    <property type="entry name" value="alpha/beta hydrolase"/>
    <property type="match status" value="1"/>
</dbReference>
<dbReference type="SUPFAM" id="SSF53474">
    <property type="entry name" value="alpha/beta-Hydrolases"/>
    <property type="match status" value="1"/>
</dbReference>
<dbReference type="PRINTS" id="PR00111">
    <property type="entry name" value="ABHYDROLASE"/>
</dbReference>
<dbReference type="PANTHER" id="PTHR43798">
    <property type="entry name" value="MONOACYLGLYCEROL LIPASE"/>
    <property type="match status" value="1"/>
</dbReference>
<dbReference type="AlphaFoldDB" id="A0A4Y8IBN4"/>
<proteinExistence type="predicted"/>
<dbReference type="GO" id="GO:0016020">
    <property type="term" value="C:membrane"/>
    <property type="evidence" value="ECO:0007669"/>
    <property type="project" value="TreeGrafter"/>
</dbReference>
<keyword evidence="2" id="KW-0378">Hydrolase</keyword>
<dbReference type="OrthoDB" id="252464at2"/>
<evidence type="ECO:0000313" key="2">
    <source>
        <dbReference type="EMBL" id="TFB13393.1"/>
    </source>
</evidence>
<dbReference type="InterPro" id="IPR050266">
    <property type="entry name" value="AB_hydrolase_sf"/>
</dbReference>
<keyword evidence="3" id="KW-1185">Reference proteome</keyword>
<feature type="domain" description="AB hydrolase-1" evidence="1">
    <location>
        <begin position="28"/>
        <end position="284"/>
    </location>
</feature>
<protein>
    <submittedName>
        <fullName evidence="2">Alpha/beta hydrolase</fullName>
    </submittedName>
</protein>
<dbReference type="Proteomes" id="UP000297975">
    <property type="component" value="Unassembled WGS sequence"/>
</dbReference>
<dbReference type="InterPro" id="IPR029058">
    <property type="entry name" value="AB_hydrolase_fold"/>
</dbReference>
<dbReference type="PANTHER" id="PTHR43798:SF5">
    <property type="entry name" value="MONOACYLGLYCEROL LIPASE ABHD6"/>
    <property type="match status" value="1"/>
</dbReference>